<dbReference type="RefSeq" id="WP_075712278.1">
    <property type="nucleotide sequence ID" value="NZ_MJIE01000001.1"/>
</dbReference>
<keyword evidence="2" id="KW-1185">Reference proteome</keyword>
<evidence type="ECO:0000313" key="1">
    <source>
        <dbReference type="EMBL" id="OLR55284.1"/>
    </source>
</evidence>
<dbReference type="EMBL" id="MJIE01000001">
    <property type="protein sequence ID" value="OLR55284.1"/>
    <property type="molecule type" value="Genomic_DNA"/>
</dbReference>
<name>A0A1Q9JGN4_9FIRM</name>
<dbReference type="OrthoDB" id="2889166at2"/>
<accession>A0A1Q9JGN4</accession>
<protein>
    <submittedName>
        <fullName evidence="1">Uncharacterized protein</fullName>
    </submittedName>
</protein>
<comment type="caution">
    <text evidence="1">The sequence shown here is derived from an EMBL/GenBank/DDBJ whole genome shotgun (WGS) entry which is preliminary data.</text>
</comment>
<dbReference type="STRING" id="1261640.BHK98_03905"/>
<evidence type="ECO:0000313" key="2">
    <source>
        <dbReference type="Proteomes" id="UP000187404"/>
    </source>
</evidence>
<gene>
    <name evidence="1" type="ORF">BHK98_03905</name>
</gene>
<proteinExistence type="predicted"/>
<dbReference type="AlphaFoldDB" id="A0A1Q9JGN4"/>
<organism evidence="1 2">
    <name type="scientific">Hornefia porci</name>
    <dbReference type="NCBI Taxonomy" id="2652292"/>
    <lineage>
        <taxon>Bacteria</taxon>
        <taxon>Bacillati</taxon>
        <taxon>Bacillota</taxon>
        <taxon>Clostridia</taxon>
        <taxon>Peptostreptococcales</taxon>
        <taxon>Anaerovoracaceae</taxon>
        <taxon>Hornefia</taxon>
    </lineage>
</organism>
<sequence>MGTLFDAAKAAARIRNDRHDDEIKSYIAAAREELRRVGVEYDALSSIKFDAEMQTDNTNFTAFAAPLVQQAIITYCLWHLTEEADLIDRYESAFRMQADALRRRFPEGG</sequence>
<dbReference type="Proteomes" id="UP000187404">
    <property type="component" value="Unassembled WGS sequence"/>
</dbReference>
<reference evidence="1 2" key="1">
    <citation type="journal article" date="2016" name="Appl. Environ. Microbiol.">
        <title>Function and Phylogeny of Bacterial Butyryl Coenzyme A:Acetate Transferases and Their Diversity in the Proximal Colon of Swine.</title>
        <authorList>
            <person name="Trachsel J."/>
            <person name="Bayles D.O."/>
            <person name="Looft T."/>
            <person name="Levine U.Y."/>
            <person name="Allen H.K."/>
        </authorList>
    </citation>
    <scope>NUCLEOTIDE SEQUENCE [LARGE SCALE GENOMIC DNA]</scope>
    <source>
        <strain evidence="1 2">68-3-10</strain>
    </source>
</reference>